<feature type="region of interest" description="Disordered" evidence="1">
    <location>
        <begin position="109"/>
        <end position="133"/>
    </location>
</feature>
<organism evidence="2 3">
    <name type="scientific">[Myrmecia] bisecta</name>
    <dbReference type="NCBI Taxonomy" id="41462"/>
    <lineage>
        <taxon>Eukaryota</taxon>
        <taxon>Viridiplantae</taxon>
        <taxon>Chlorophyta</taxon>
        <taxon>core chlorophytes</taxon>
        <taxon>Trebouxiophyceae</taxon>
        <taxon>Trebouxiales</taxon>
        <taxon>Trebouxiaceae</taxon>
        <taxon>Myrmecia</taxon>
    </lineage>
</organism>
<gene>
    <name evidence="2" type="ORF">WJX72_002909</name>
</gene>
<feature type="compositionally biased region" description="Polar residues" evidence="1">
    <location>
        <begin position="116"/>
        <end position="125"/>
    </location>
</feature>
<dbReference type="EMBL" id="JALJOR010000022">
    <property type="protein sequence ID" value="KAK9803265.1"/>
    <property type="molecule type" value="Genomic_DNA"/>
</dbReference>
<accession>A0AAW1P0Q2</accession>
<reference evidence="2 3" key="1">
    <citation type="journal article" date="2024" name="Nat. Commun.">
        <title>Phylogenomics reveals the evolutionary origins of lichenization in chlorophyte algae.</title>
        <authorList>
            <person name="Puginier C."/>
            <person name="Libourel C."/>
            <person name="Otte J."/>
            <person name="Skaloud P."/>
            <person name="Haon M."/>
            <person name="Grisel S."/>
            <person name="Petersen M."/>
            <person name="Berrin J.G."/>
            <person name="Delaux P.M."/>
            <person name="Dal Grande F."/>
            <person name="Keller J."/>
        </authorList>
    </citation>
    <scope>NUCLEOTIDE SEQUENCE [LARGE SCALE GENOMIC DNA]</scope>
    <source>
        <strain evidence="2 3">SAG 2043</strain>
    </source>
</reference>
<evidence type="ECO:0000313" key="2">
    <source>
        <dbReference type="EMBL" id="KAK9803265.1"/>
    </source>
</evidence>
<keyword evidence="3" id="KW-1185">Reference proteome</keyword>
<dbReference type="Proteomes" id="UP001489004">
    <property type="component" value="Unassembled WGS sequence"/>
</dbReference>
<name>A0AAW1P0Q2_9CHLO</name>
<protein>
    <submittedName>
        <fullName evidence="2">Uncharacterized protein</fullName>
    </submittedName>
</protein>
<proteinExistence type="predicted"/>
<dbReference type="AlphaFoldDB" id="A0AAW1P0Q2"/>
<comment type="caution">
    <text evidence="2">The sequence shown here is derived from an EMBL/GenBank/DDBJ whole genome shotgun (WGS) entry which is preliminary data.</text>
</comment>
<evidence type="ECO:0000313" key="3">
    <source>
        <dbReference type="Proteomes" id="UP001489004"/>
    </source>
</evidence>
<evidence type="ECO:0000256" key="1">
    <source>
        <dbReference type="SAM" id="MobiDB-lite"/>
    </source>
</evidence>
<sequence>MGSIPNLYYRAISMDQLRAHPHFNGLPPVEKVPLYNTQSYRYIRQDNPLWDALHSGVLTTGILNGTLGFYEQGASKRLGIPWSMVSHAPLLTAYNRLQEPIYTPPLMQAPMHSTRRQPSIPSCMSSRKAPSRK</sequence>